<feature type="transmembrane region" description="Helical" evidence="1">
    <location>
        <begin position="210"/>
        <end position="228"/>
    </location>
</feature>
<keyword evidence="1" id="KW-0472">Membrane</keyword>
<name>V6LPD1_9EUKA</name>
<keyword evidence="1" id="KW-1133">Transmembrane helix</keyword>
<evidence type="ECO:0000256" key="1">
    <source>
        <dbReference type="SAM" id="Phobius"/>
    </source>
</evidence>
<sequence length="231" mass="25597">MESRERESEVCTEGNLLGTKLHELHEIQRFGSEEGQQKCGYQVVAAGLGRIVMGIGAGIWIAKWILKRRKGVVYGNGGILTRVGDRQSEGEQWVEFRVWGIRLGGIREVVMGKGLPGNLNFPVLRISLNGVAGRKIEEYGKDITRNGVIWAVKMLVQQNFSLIAVIAVRSKNAIAVESTQVIQKLTKVLQQRQQGSSSMQHQNTYGTQEYLAFIGISLMLICDLGYYGNTG</sequence>
<proteinExistence type="predicted"/>
<dbReference type="VEuPathDB" id="GiardiaDB:SS50377_28760"/>
<dbReference type="EMBL" id="KI546091">
    <property type="protein sequence ID" value="EST45571.1"/>
    <property type="molecule type" value="Genomic_DNA"/>
</dbReference>
<keyword evidence="1 2" id="KW-0812">Transmembrane</keyword>
<feature type="transmembrane region" description="Helical" evidence="1">
    <location>
        <begin position="40"/>
        <end position="62"/>
    </location>
</feature>
<gene>
    <name evidence="2" type="ORF">SS50377_14501</name>
</gene>
<evidence type="ECO:0000313" key="2">
    <source>
        <dbReference type="EMBL" id="EST45571.1"/>
    </source>
</evidence>
<reference evidence="2" key="1">
    <citation type="journal article" date="2014" name="PLoS Genet.">
        <title>The Genome of Spironucleus salmonicida Highlights a Fish Pathogen Adapted to Fluctuating Environments.</title>
        <authorList>
            <person name="Xu F."/>
            <person name="Jerlstrom-Hultqvist J."/>
            <person name="Einarsson E."/>
            <person name="Astvaldsson A."/>
            <person name="Svard S.G."/>
            <person name="Andersson J.O."/>
        </authorList>
    </citation>
    <scope>NUCLEOTIDE SEQUENCE</scope>
</reference>
<protein>
    <submittedName>
        <fullName evidence="2">Transmembrane domain-containing protein</fullName>
    </submittedName>
</protein>
<dbReference type="AlphaFoldDB" id="V6LPD1"/>
<accession>V6LPD1</accession>
<organism evidence="2">
    <name type="scientific">Spironucleus salmonicida</name>
    <dbReference type="NCBI Taxonomy" id="348837"/>
    <lineage>
        <taxon>Eukaryota</taxon>
        <taxon>Metamonada</taxon>
        <taxon>Diplomonadida</taxon>
        <taxon>Hexamitidae</taxon>
        <taxon>Hexamitinae</taxon>
        <taxon>Spironucleus</taxon>
    </lineage>
</organism>